<feature type="transmembrane region" description="Helical" evidence="9">
    <location>
        <begin position="88"/>
        <end position="110"/>
    </location>
</feature>
<protein>
    <submittedName>
        <fullName evidence="11">Kef family K(+) transporter</fullName>
    </submittedName>
</protein>
<dbReference type="Pfam" id="PF00999">
    <property type="entry name" value="Na_H_Exchanger"/>
    <property type="match status" value="1"/>
</dbReference>
<sequence>MHHSTPLITTLVGGLVLAFLLGMLANRLRISPLVGYLTAGVLAGPFTPGFVADTSLAPELAEIGVILLMFGVGLHFSLKDLLAVKSIAIPGAVAQIAVATLLGIGLSQLLGWDLEAGLVFGLCLSTASTVVLLRALEERQLIESQRGQIAIGWLIVEDLAMVLTLVLLPAFSNMIDNHHASFQELAIELAVTLGKVIAFITLMIVVGRRLVPWILAKTASTGSRELFTLAVLALALGIAYGAVKLFDVSFALGAFFAGMVLNESELSQRAAHDTLPLRDAFAVLFFVSVGMLFDPMILLNEPLTVLATVAIILFGKSAAAFLLVKLFGHSTRTALTISASLAQIGEFAFILAGLGISLGLLSEHGRNLVLAGAILSIMINPLLFSLLEKFLARTETQDEQNRETPPEEASQLRLEMCNHALLVGYGRVGSLLGGKLQAAGVPMVVIENARPRVEALREQGISAILGNAANPEILDLARLDCARWLLLTIPNGYEAGEIVAAARARRPDMIIIARAHYDDEVSYILDRGANQVVMGEREIANNMMTMLETPAAAEDEPLAAPLR</sequence>
<name>A0A2N5EB24_9GAMM</name>
<evidence type="ECO:0000256" key="9">
    <source>
        <dbReference type="SAM" id="Phobius"/>
    </source>
</evidence>
<keyword evidence="8 9" id="KW-0472">Membrane</keyword>
<evidence type="ECO:0000256" key="4">
    <source>
        <dbReference type="ARBA" id="ARBA00022449"/>
    </source>
</evidence>
<feature type="transmembrane region" description="Helical" evidence="9">
    <location>
        <begin position="6"/>
        <end position="26"/>
    </location>
</feature>
<comment type="caution">
    <text evidence="11">The sequence shown here is derived from an EMBL/GenBank/DDBJ whole genome shotgun (WGS) entry which is preliminary data.</text>
</comment>
<keyword evidence="6 9" id="KW-1133">Transmembrane helix</keyword>
<dbReference type="AlphaFoldDB" id="A0A2N5EB24"/>
<keyword evidence="7" id="KW-0406">Ion transport</keyword>
<accession>A0A2N5EB24</accession>
<proteinExistence type="inferred from homology"/>
<evidence type="ECO:0000313" key="12">
    <source>
        <dbReference type="Proteomes" id="UP000234503"/>
    </source>
</evidence>
<reference evidence="11 12" key="1">
    <citation type="submission" date="2017-12" db="EMBL/GenBank/DDBJ databases">
        <title>Characterization of six clinical isolates of Enterochimera gen. nov., a novel genus of the Yersiniaciae family and the three species Enterochimera arupensis sp. nov., Enterochimera coloradensis sp. nov, and Enterochimera californica sp. nov.</title>
        <authorList>
            <person name="Rossi A."/>
            <person name="Fisher M."/>
        </authorList>
    </citation>
    <scope>NUCLEOTIDE SEQUENCE [LARGE SCALE GENOMIC DNA]</scope>
    <source>
        <strain evidence="12">2016-Iso4</strain>
    </source>
</reference>
<dbReference type="NCBIfam" id="NF007950">
    <property type="entry name" value="PRK10669.1"/>
    <property type="match status" value="1"/>
</dbReference>
<dbReference type="Proteomes" id="UP000234503">
    <property type="component" value="Unassembled WGS sequence"/>
</dbReference>
<dbReference type="NCBIfam" id="TIGR00932">
    <property type="entry name" value="2a37"/>
    <property type="match status" value="1"/>
</dbReference>
<dbReference type="Gene3D" id="1.20.1530.20">
    <property type="match status" value="1"/>
</dbReference>
<feature type="transmembrane region" description="Helical" evidence="9">
    <location>
        <begin position="33"/>
        <end position="51"/>
    </location>
</feature>
<evidence type="ECO:0000313" key="11">
    <source>
        <dbReference type="EMBL" id="PLR39327.1"/>
    </source>
</evidence>
<dbReference type="GO" id="GO:0008324">
    <property type="term" value="F:monoatomic cation transmembrane transporter activity"/>
    <property type="evidence" value="ECO:0007669"/>
    <property type="project" value="InterPro"/>
</dbReference>
<evidence type="ECO:0000256" key="7">
    <source>
        <dbReference type="ARBA" id="ARBA00023065"/>
    </source>
</evidence>
<evidence type="ECO:0000256" key="5">
    <source>
        <dbReference type="ARBA" id="ARBA00022692"/>
    </source>
</evidence>
<feature type="transmembrane region" description="Helical" evidence="9">
    <location>
        <begin position="148"/>
        <end position="171"/>
    </location>
</feature>
<dbReference type="PROSITE" id="PS51201">
    <property type="entry name" value="RCK_N"/>
    <property type="match status" value="1"/>
</dbReference>
<evidence type="ECO:0000256" key="6">
    <source>
        <dbReference type="ARBA" id="ARBA00022989"/>
    </source>
</evidence>
<dbReference type="PANTHER" id="PTHR42751">
    <property type="entry name" value="SODIUM/HYDROGEN EXCHANGER FAMILY/TRKA DOMAIN PROTEIN"/>
    <property type="match status" value="1"/>
</dbReference>
<feature type="transmembrane region" description="Helical" evidence="9">
    <location>
        <begin position="57"/>
        <end position="76"/>
    </location>
</feature>
<dbReference type="Pfam" id="PF02254">
    <property type="entry name" value="TrkA_N"/>
    <property type="match status" value="1"/>
</dbReference>
<dbReference type="InterPro" id="IPR003148">
    <property type="entry name" value="RCK_N"/>
</dbReference>
<keyword evidence="12" id="KW-1185">Reference proteome</keyword>
<feature type="transmembrane region" description="Helical" evidence="9">
    <location>
        <begin position="116"/>
        <end position="136"/>
    </location>
</feature>
<dbReference type="InterPro" id="IPR006153">
    <property type="entry name" value="Cation/H_exchanger_TM"/>
</dbReference>
<dbReference type="InterPro" id="IPR038770">
    <property type="entry name" value="Na+/solute_symporter_sf"/>
</dbReference>
<evidence type="ECO:0000259" key="10">
    <source>
        <dbReference type="PROSITE" id="PS51201"/>
    </source>
</evidence>
<comment type="subcellular location">
    <subcellularLocation>
        <location evidence="1">Membrane</location>
        <topology evidence="1">Multi-pass membrane protein</topology>
    </subcellularLocation>
</comment>
<keyword evidence="3" id="KW-0813">Transport</keyword>
<dbReference type="GO" id="GO:0006813">
    <property type="term" value="P:potassium ion transport"/>
    <property type="evidence" value="ECO:0007669"/>
    <property type="project" value="InterPro"/>
</dbReference>
<feature type="transmembrane region" description="Helical" evidence="9">
    <location>
        <begin position="339"/>
        <end position="362"/>
    </location>
</feature>
<gene>
    <name evidence="11" type="ORF">CYR32_03655</name>
</gene>
<dbReference type="InterPro" id="IPR036291">
    <property type="entry name" value="NAD(P)-bd_dom_sf"/>
</dbReference>
<feature type="transmembrane region" description="Helical" evidence="9">
    <location>
        <begin position="280"/>
        <end position="299"/>
    </location>
</feature>
<dbReference type="GO" id="GO:1902600">
    <property type="term" value="P:proton transmembrane transport"/>
    <property type="evidence" value="ECO:0007669"/>
    <property type="project" value="InterPro"/>
</dbReference>
<dbReference type="RefSeq" id="WP_101822675.1">
    <property type="nucleotide sequence ID" value="NZ_PJZH01000002.1"/>
</dbReference>
<dbReference type="PANTHER" id="PTHR42751:SF1">
    <property type="entry name" value="CATION_PROTON ANTIPORTER YBAL-RELATED"/>
    <property type="match status" value="1"/>
</dbReference>
<dbReference type="Gene3D" id="3.40.50.720">
    <property type="entry name" value="NAD(P)-binding Rossmann-like Domain"/>
    <property type="match status" value="1"/>
</dbReference>
<evidence type="ECO:0000256" key="1">
    <source>
        <dbReference type="ARBA" id="ARBA00004141"/>
    </source>
</evidence>
<dbReference type="OrthoDB" id="9781411at2"/>
<feature type="transmembrane region" description="Helical" evidence="9">
    <location>
        <begin position="186"/>
        <end position="206"/>
    </location>
</feature>
<dbReference type="InterPro" id="IPR004771">
    <property type="entry name" value="K/H_exchanger"/>
</dbReference>
<dbReference type="GO" id="GO:0016020">
    <property type="term" value="C:membrane"/>
    <property type="evidence" value="ECO:0007669"/>
    <property type="project" value="UniProtKB-SubCell"/>
</dbReference>
<dbReference type="SUPFAM" id="SSF51735">
    <property type="entry name" value="NAD(P)-binding Rossmann-fold domains"/>
    <property type="match status" value="1"/>
</dbReference>
<comment type="similarity">
    <text evidence="2">Belongs to the monovalent cation:proton antiporter 2 (CPA2) transporter (TC 2.A.37) family.</text>
</comment>
<keyword evidence="5 9" id="KW-0812">Transmembrane</keyword>
<feature type="transmembrane region" description="Helical" evidence="9">
    <location>
        <begin position="305"/>
        <end position="327"/>
    </location>
</feature>
<feature type="domain" description="RCK N-terminal" evidence="10">
    <location>
        <begin position="417"/>
        <end position="534"/>
    </location>
</feature>
<organism evidence="11 12">
    <name type="scientific">Chimaeribacter coloradensis</name>
    <dbReference type="NCBI Taxonomy" id="2060068"/>
    <lineage>
        <taxon>Bacteria</taxon>
        <taxon>Pseudomonadati</taxon>
        <taxon>Pseudomonadota</taxon>
        <taxon>Gammaproteobacteria</taxon>
        <taxon>Enterobacterales</taxon>
        <taxon>Yersiniaceae</taxon>
        <taxon>Chimaeribacter</taxon>
    </lineage>
</organism>
<feature type="transmembrane region" description="Helical" evidence="9">
    <location>
        <begin position="226"/>
        <end position="243"/>
    </location>
</feature>
<evidence type="ECO:0000256" key="3">
    <source>
        <dbReference type="ARBA" id="ARBA00022448"/>
    </source>
</evidence>
<dbReference type="GO" id="GO:0015297">
    <property type="term" value="F:antiporter activity"/>
    <property type="evidence" value="ECO:0007669"/>
    <property type="project" value="UniProtKB-KW"/>
</dbReference>
<evidence type="ECO:0000256" key="2">
    <source>
        <dbReference type="ARBA" id="ARBA00005551"/>
    </source>
</evidence>
<feature type="transmembrane region" description="Helical" evidence="9">
    <location>
        <begin position="368"/>
        <end position="387"/>
    </location>
</feature>
<evidence type="ECO:0000256" key="8">
    <source>
        <dbReference type="ARBA" id="ARBA00023136"/>
    </source>
</evidence>
<dbReference type="EMBL" id="PJZH01000002">
    <property type="protein sequence ID" value="PLR39327.1"/>
    <property type="molecule type" value="Genomic_DNA"/>
</dbReference>
<keyword evidence="4" id="KW-0050">Antiport</keyword>